<sequence>MTLLSDQLAAVLRDGAFSHADHQDLDGVGHQVDSPKWSWEVRVDSEFVDITAHTKRVVHTRDEALKDAAELFDRLAPLAGAVSHTSLGAQNVWDRVNEVVVGWLGSVAIRARWETRP</sequence>
<name>A0A3D9ZMY0_9ACTN</name>
<evidence type="ECO:0000313" key="2">
    <source>
        <dbReference type="Proteomes" id="UP000256913"/>
    </source>
</evidence>
<dbReference type="AlphaFoldDB" id="A0A3D9ZMY0"/>
<accession>A0A3D9ZMY0</accession>
<gene>
    <name evidence="1" type="ORF">DFJ67_0947</name>
</gene>
<proteinExistence type="predicted"/>
<dbReference type="EMBL" id="QUMQ01000001">
    <property type="protein sequence ID" value="REF95000.1"/>
    <property type="molecule type" value="Genomic_DNA"/>
</dbReference>
<organism evidence="1 2">
    <name type="scientific">Asanoa ferruginea</name>
    <dbReference type="NCBI Taxonomy" id="53367"/>
    <lineage>
        <taxon>Bacteria</taxon>
        <taxon>Bacillati</taxon>
        <taxon>Actinomycetota</taxon>
        <taxon>Actinomycetes</taxon>
        <taxon>Micromonosporales</taxon>
        <taxon>Micromonosporaceae</taxon>
        <taxon>Asanoa</taxon>
    </lineage>
</organism>
<dbReference type="Proteomes" id="UP000256913">
    <property type="component" value="Unassembled WGS sequence"/>
</dbReference>
<protein>
    <submittedName>
        <fullName evidence="1">Uncharacterized protein</fullName>
    </submittedName>
</protein>
<reference evidence="1 2" key="1">
    <citation type="submission" date="2018-08" db="EMBL/GenBank/DDBJ databases">
        <title>Sequencing the genomes of 1000 actinobacteria strains.</title>
        <authorList>
            <person name="Klenk H.-P."/>
        </authorList>
    </citation>
    <scope>NUCLEOTIDE SEQUENCE [LARGE SCALE GENOMIC DNA]</scope>
    <source>
        <strain evidence="1 2">DSM 44099</strain>
    </source>
</reference>
<keyword evidence="2" id="KW-1185">Reference proteome</keyword>
<comment type="caution">
    <text evidence="1">The sequence shown here is derived from an EMBL/GenBank/DDBJ whole genome shotgun (WGS) entry which is preliminary data.</text>
</comment>
<dbReference type="RefSeq" id="WP_116066751.1">
    <property type="nucleotide sequence ID" value="NZ_BONB01000018.1"/>
</dbReference>
<evidence type="ECO:0000313" key="1">
    <source>
        <dbReference type="EMBL" id="REF95000.1"/>
    </source>
</evidence>